<evidence type="ECO:0000256" key="1">
    <source>
        <dbReference type="ARBA" id="ARBA00022729"/>
    </source>
</evidence>
<gene>
    <name evidence="4" type="ordered locus">Dvul_2131</name>
</gene>
<accession>A0A0H3ABR2</accession>
<dbReference type="Pfam" id="PF00497">
    <property type="entry name" value="SBP_bac_3"/>
    <property type="match status" value="1"/>
</dbReference>
<feature type="signal peptide" evidence="2">
    <location>
        <begin position="1"/>
        <end position="25"/>
    </location>
</feature>
<dbReference type="HOGENOM" id="CLU_064076_9_0_7"/>
<evidence type="ECO:0000259" key="3">
    <source>
        <dbReference type="SMART" id="SM00062"/>
    </source>
</evidence>
<dbReference type="KEGG" id="dvl:Dvul_2131"/>
<evidence type="ECO:0000256" key="2">
    <source>
        <dbReference type="SAM" id="SignalP"/>
    </source>
</evidence>
<dbReference type="InterPro" id="IPR001638">
    <property type="entry name" value="Solute-binding_3/MltF_N"/>
</dbReference>
<feature type="chain" id="PRO_5002604399" evidence="2">
    <location>
        <begin position="26"/>
        <end position="265"/>
    </location>
</feature>
<sequence precursor="true">MKLRHCLIIVFACCAALWSESPSIADDAVRTSLAGLEWHVVTDVWPPFRIEQETGLVGIDVDILKALSTSLGLRLRISRAPWGRCLKMLETGAADAMIGLAKSAEREVYIRYVPTSYYTCSPRFYILAGARRAVLTYDDLEGMRVGYVAQSRYFEPFDSDTKLQKYAVPTERQLLELLLAGRVDVMVGTDCQVDYELAEAGLLERVVVAPYRPDAHTRLYLGFSRKSRFVPRIALFDDAMRDLLEKGALKQIRASYLPDSSVSGR</sequence>
<feature type="domain" description="Solute-binding protein family 3/N-terminal" evidence="3">
    <location>
        <begin position="37"/>
        <end position="259"/>
    </location>
</feature>
<dbReference type="PANTHER" id="PTHR35936">
    <property type="entry name" value="MEMBRANE-BOUND LYTIC MUREIN TRANSGLYCOSYLASE F"/>
    <property type="match status" value="1"/>
</dbReference>
<keyword evidence="1 2" id="KW-0732">Signal</keyword>
<dbReference type="PANTHER" id="PTHR35936:SF35">
    <property type="entry name" value="L-CYSTINE-BINDING PROTEIN TCYJ"/>
    <property type="match status" value="1"/>
</dbReference>
<reference evidence="5" key="1">
    <citation type="journal article" date="2009" name="Environ. Microbiol.">
        <title>Contribution of mobile genetic elements to Desulfovibrio vulgaris genome plasticity.</title>
        <authorList>
            <person name="Walker C.B."/>
            <person name="Stolyar S."/>
            <person name="Chivian D."/>
            <person name="Pinel N."/>
            <person name="Gabster J.A."/>
            <person name="Dehal P.S."/>
            <person name="He Z."/>
            <person name="Yang Z.K."/>
            <person name="Yen H.C."/>
            <person name="Zhou J."/>
            <person name="Wall J.D."/>
            <person name="Hazen T.C."/>
            <person name="Arkin A.P."/>
            <person name="Stahl D.A."/>
        </authorList>
    </citation>
    <scope>NUCLEOTIDE SEQUENCE [LARGE SCALE GENOMIC DNA]</scope>
    <source>
        <strain evidence="5">DP4</strain>
    </source>
</reference>
<dbReference type="Gene3D" id="3.40.190.10">
    <property type="entry name" value="Periplasmic binding protein-like II"/>
    <property type="match status" value="2"/>
</dbReference>
<dbReference type="RefSeq" id="WP_010938152.1">
    <property type="nucleotide sequence ID" value="NC_008751.1"/>
</dbReference>
<dbReference type="SMART" id="SM00062">
    <property type="entry name" value="PBPb"/>
    <property type="match status" value="1"/>
</dbReference>
<dbReference type="SMR" id="A0A0H3ABR2"/>
<name>A0A0H3ABR2_NITV4</name>
<dbReference type="SUPFAM" id="SSF53850">
    <property type="entry name" value="Periplasmic binding protein-like II"/>
    <property type="match status" value="1"/>
</dbReference>
<protein>
    <submittedName>
        <fullName evidence="4">Amino acid ABC transporter substrate-binding protein, PAAT family</fullName>
    </submittedName>
</protein>
<proteinExistence type="predicted"/>
<organism evidence="4 5">
    <name type="scientific">Nitratidesulfovibrio vulgaris (strain DP4)</name>
    <name type="common">Desulfovibrio vulgaris</name>
    <dbReference type="NCBI Taxonomy" id="391774"/>
    <lineage>
        <taxon>Bacteria</taxon>
        <taxon>Pseudomonadati</taxon>
        <taxon>Thermodesulfobacteriota</taxon>
        <taxon>Desulfovibrionia</taxon>
        <taxon>Desulfovibrionales</taxon>
        <taxon>Desulfovibrionaceae</taxon>
        <taxon>Nitratidesulfovibrio</taxon>
    </lineage>
</organism>
<evidence type="ECO:0000313" key="4">
    <source>
        <dbReference type="EMBL" id="ABM29147.1"/>
    </source>
</evidence>
<dbReference type="AlphaFoldDB" id="A0A0H3ABR2"/>
<dbReference type="EMBL" id="CP000527">
    <property type="protein sequence ID" value="ABM29147.1"/>
    <property type="molecule type" value="Genomic_DNA"/>
</dbReference>
<evidence type="ECO:0000313" key="5">
    <source>
        <dbReference type="Proteomes" id="UP000009173"/>
    </source>
</evidence>
<dbReference type="Proteomes" id="UP000009173">
    <property type="component" value="Chromosome"/>
</dbReference>